<dbReference type="Pfam" id="PF13798">
    <property type="entry name" value="PCYCGC"/>
    <property type="match status" value="1"/>
</dbReference>
<feature type="compositionally biased region" description="Pro residues" evidence="1">
    <location>
        <begin position="26"/>
        <end position="35"/>
    </location>
</feature>
<gene>
    <name evidence="2" type="ORF">CHM34_11120</name>
</gene>
<feature type="compositionally biased region" description="Basic and acidic residues" evidence="1">
    <location>
        <begin position="1"/>
        <end position="17"/>
    </location>
</feature>
<dbReference type="Proteomes" id="UP000215459">
    <property type="component" value="Unassembled WGS sequence"/>
</dbReference>
<feature type="region of interest" description="Disordered" evidence="1">
    <location>
        <begin position="1"/>
        <end position="35"/>
    </location>
</feature>
<dbReference type="InterPro" id="IPR025673">
    <property type="entry name" value="PCYCGC"/>
</dbReference>
<keyword evidence="3" id="KW-1185">Reference proteome</keyword>
<evidence type="ECO:0000313" key="3">
    <source>
        <dbReference type="Proteomes" id="UP000215459"/>
    </source>
</evidence>
<evidence type="ECO:0000313" key="2">
    <source>
        <dbReference type="EMBL" id="OYD07446.1"/>
    </source>
</evidence>
<sequence>MSEEGKSLTEIRNKIDDTYGGNGTPTPTPMPPAEK</sequence>
<organism evidence="2 3">
    <name type="scientific">Paludifilum halophilum</name>
    <dbReference type="NCBI Taxonomy" id="1642702"/>
    <lineage>
        <taxon>Bacteria</taxon>
        <taxon>Bacillati</taxon>
        <taxon>Bacillota</taxon>
        <taxon>Bacilli</taxon>
        <taxon>Bacillales</taxon>
        <taxon>Thermoactinomycetaceae</taxon>
        <taxon>Paludifilum</taxon>
    </lineage>
</organism>
<reference evidence="2 3" key="1">
    <citation type="submission" date="2017-07" db="EMBL/GenBank/DDBJ databases">
        <title>The genome sequence of Paludifilum halophilum highlights mechanisms for microbial adaptation to high salt environemnts.</title>
        <authorList>
            <person name="Belbahri L."/>
        </authorList>
    </citation>
    <scope>NUCLEOTIDE SEQUENCE [LARGE SCALE GENOMIC DNA]</scope>
    <source>
        <strain evidence="2 3">DSM 102817</strain>
    </source>
</reference>
<protein>
    <submittedName>
        <fullName evidence="2">Uncharacterized protein</fullName>
    </submittedName>
</protein>
<evidence type="ECO:0000256" key="1">
    <source>
        <dbReference type="SAM" id="MobiDB-lite"/>
    </source>
</evidence>
<proteinExistence type="predicted"/>
<dbReference type="AlphaFoldDB" id="A0A235B564"/>
<dbReference type="EMBL" id="NOWF01000006">
    <property type="protein sequence ID" value="OYD07446.1"/>
    <property type="molecule type" value="Genomic_DNA"/>
</dbReference>
<comment type="caution">
    <text evidence="2">The sequence shown here is derived from an EMBL/GenBank/DDBJ whole genome shotgun (WGS) entry which is preliminary data.</text>
</comment>
<accession>A0A235B564</accession>
<name>A0A235B564_9BACL</name>